<dbReference type="EMBL" id="MWQO01000003">
    <property type="protein sequence ID" value="THD12125.1"/>
    <property type="molecule type" value="Genomic_DNA"/>
</dbReference>
<proteinExistence type="predicted"/>
<keyword evidence="1" id="KW-0472">Membrane</keyword>
<reference evidence="2 3" key="1">
    <citation type="submission" date="2017-02" db="EMBL/GenBank/DDBJ databases">
        <title>Whole genome sequencing of Metallibacterium scheffleri DSM 24874 (T).</title>
        <authorList>
            <person name="Kumar S."/>
            <person name="Patil P."/>
            <person name="Patil P.B."/>
        </authorList>
    </citation>
    <scope>NUCLEOTIDE SEQUENCE [LARGE SCALE GENOMIC DNA]</scope>
    <source>
        <strain evidence="2 3">DSM 24874</strain>
    </source>
</reference>
<keyword evidence="1" id="KW-0812">Transmembrane</keyword>
<keyword evidence="3" id="KW-1185">Reference proteome</keyword>
<dbReference type="NCBIfam" id="TIGR02115">
    <property type="entry name" value="potass_kdpF"/>
    <property type="match status" value="1"/>
</dbReference>
<dbReference type="InterPro" id="IPR011726">
    <property type="entry name" value="KdpF"/>
</dbReference>
<accession>A0A4S3KSM7</accession>
<keyword evidence="1" id="KW-1133">Transmembrane helix</keyword>
<gene>
    <name evidence="2" type="ORF">B1806_00810</name>
</gene>
<evidence type="ECO:0000256" key="1">
    <source>
        <dbReference type="SAM" id="Phobius"/>
    </source>
</evidence>
<protein>
    <submittedName>
        <fullName evidence="2">Potassium-transporting ATPase subunit F</fullName>
    </submittedName>
</protein>
<evidence type="ECO:0000313" key="3">
    <source>
        <dbReference type="Proteomes" id="UP000307749"/>
    </source>
</evidence>
<comment type="caution">
    <text evidence="2">The sequence shown here is derived from an EMBL/GenBank/DDBJ whole genome shotgun (WGS) entry which is preliminary data.</text>
</comment>
<organism evidence="2 3">
    <name type="scientific">Metallibacterium scheffleri</name>
    <dbReference type="NCBI Taxonomy" id="993689"/>
    <lineage>
        <taxon>Bacteria</taxon>
        <taxon>Pseudomonadati</taxon>
        <taxon>Pseudomonadota</taxon>
        <taxon>Gammaproteobacteria</taxon>
        <taxon>Lysobacterales</taxon>
        <taxon>Rhodanobacteraceae</taxon>
        <taxon>Metallibacterium</taxon>
    </lineage>
</organism>
<dbReference type="AlphaFoldDB" id="A0A4S3KSM7"/>
<evidence type="ECO:0000313" key="2">
    <source>
        <dbReference type="EMBL" id="THD12125.1"/>
    </source>
</evidence>
<name>A0A4S3KSM7_9GAMM</name>
<sequence length="146" mass="16124">MLGQRQAQCRHGGPIRDGGVRRGGNLRLVVARARTCIVVRRHPATAAAPRHRPPALTAFLCERRRFVSRTYALRGTVRWSLREFIHGYRLPPPAAGAGRVHAWFSASVRTPAGAPPMNITYGIALLVAIALAVYLIVALLKPEWFE</sequence>
<dbReference type="GO" id="GO:0008556">
    <property type="term" value="F:P-type potassium transmembrane transporter activity"/>
    <property type="evidence" value="ECO:0007669"/>
    <property type="project" value="InterPro"/>
</dbReference>
<dbReference type="Pfam" id="PF09604">
    <property type="entry name" value="Potass_KdpF"/>
    <property type="match status" value="1"/>
</dbReference>
<feature type="transmembrane region" description="Helical" evidence="1">
    <location>
        <begin position="119"/>
        <end position="140"/>
    </location>
</feature>
<dbReference type="STRING" id="993689.GCA_002077135_03243"/>
<dbReference type="Proteomes" id="UP000307749">
    <property type="component" value="Unassembled WGS sequence"/>
</dbReference>
<dbReference type="GO" id="GO:0005886">
    <property type="term" value="C:plasma membrane"/>
    <property type="evidence" value="ECO:0007669"/>
    <property type="project" value="InterPro"/>
</dbReference>